<evidence type="ECO:0000259" key="4">
    <source>
        <dbReference type="Pfam" id="PF08241"/>
    </source>
</evidence>
<comment type="similarity">
    <text evidence="1">Belongs to the methyltransferase superfamily.</text>
</comment>
<evidence type="ECO:0000256" key="1">
    <source>
        <dbReference type="ARBA" id="ARBA00008361"/>
    </source>
</evidence>
<dbReference type="InterPro" id="IPR029063">
    <property type="entry name" value="SAM-dependent_MTases_sf"/>
</dbReference>
<dbReference type="GO" id="GO:0032259">
    <property type="term" value="P:methylation"/>
    <property type="evidence" value="ECO:0007669"/>
    <property type="project" value="UniProtKB-KW"/>
</dbReference>
<gene>
    <name evidence="5" type="ORF">EI981_13825</name>
</gene>
<reference evidence="6" key="1">
    <citation type="submission" date="2018-12" db="EMBL/GenBank/DDBJ databases">
        <title>Complete genome sequence of Paenibacillus sp. MBLB1234.</title>
        <authorList>
            <person name="Nam Y.-D."/>
            <person name="Kang J."/>
            <person name="Chung W.-H."/>
            <person name="Park Y.S."/>
        </authorList>
    </citation>
    <scope>NUCLEOTIDE SEQUENCE [LARGE SCALE GENOMIC DNA]</scope>
    <source>
        <strain evidence="6">MBLB1234</strain>
    </source>
</reference>
<dbReference type="Gene3D" id="3.40.50.150">
    <property type="entry name" value="Vaccinia Virus protein VP39"/>
    <property type="match status" value="1"/>
</dbReference>
<keyword evidence="2 5" id="KW-0489">Methyltransferase</keyword>
<keyword evidence="6" id="KW-1185">Reference proteome</keyword>
<dbReference type="CDD" id="cd02440">
    <property type="entry name" value="AdoMet_MTases"/>
    <property type="match status" value="1"/>
</dbReference>
<name>A0A3Q9I960_9BACL</name>
<dbReference type="EMBL" id="CP034346">
    <property type="protein sequence ID" value="AZS15431.1"/>
    <property type="molecule type" value="Genomic_DNA"/>
</dbReference>
<protein>
    <submittedName>
        <fullName evidence="5">Methyltransferase domain-containing protein</fullName>
    </submittedName>
</protein>
<dbReference type="InterPro" id="IPR051052">
    <property type="entry name" value="Diverse_substrate_MTase"/>
</dbReference>
<dbReference type="KEGG" id="plut:EI981_13825"/>
<accession>A0A3Q9I960</accession>
<dbReference type="RefSeq" id="WP_126999045.1">
    <property type="nucleotide sequence ID" value="NZ_CP034346.1"/>
</dbReference>
<keyword evidence="3 5" id="KW-0808">Transferase</keyword>
<sequence>MEEHNNLIVKEFKKQAKDFSNQTLSMNNQDYIKWMIRSLQLNKQMKVLDVAAGTGILSRAIAPYVDRVVSVDISEAMIEEGITQNDLQGINNIEYIHGHVEQLPFEEDTFDLVISRFAFHHFLNPLLVLTEMTRVCKSQADVAVIDMISDEDETLSEQYNYYERLRDPSHTLALTKTQFMDYFNQAGLEIQTEDVLQVPVNVNSWLTLTKTEDKIAQHIKTSLQQELISSNEMTGMFPFVQGDELMFKQTWLQIIGKKRAM</sequence>
<dbReference type="InterPro" id="IPR013216">
    <property type="entry name" value="Methyltransf_11"/>
</dbReference>
<dbReference type="OrthoDB" id="43862at2"/>
<dbReference type="SUPFAM" id="SSF53335">
    <property type="entry name" value="S-adenosyl-L-methionine-dependent methyltransferases"/>
    <property type="match status" value="1"/>
</dbReference>
<dbReference type="Proteomes" id="UP000270678">
    <property type="component" value="Chromosome"/>
</dbReference>
<dbReference type="Pfam" id="PF08241">
    <property type="entry name" value="Methyltransf_11"/>
    <property type="match status" value="1"/>
</dbReference>
<evidence type="ECO:0000313" key="6">
    <source>
        <dbReference type="Proteomes" id="UP000270678"/>
    </source>
</evidence>
<dbReference type="GO" id="GO:0008757">
    <property type="term" value="F:S-adenosylmethionine-dependent methyltransferase activity"/>
    <property type="evidence" value="ECO:0007669"/>
    <property type="project" value="InterPro"/>
</dbReference>
<evidence type="ECO:0000256" key="2">
    <source>
        <dbReference type="ARBA" id="ARBA00022603"/>
    </source>
</evidence>
<proteinExistence type="inferred from homology"/>
<organism evidence="5 6">
    <name type="scientific">Paenibacillus lutimineralis</name>
    <dbReference type="NCBI Taxonomy" id="2707005"/>
    <lineage>
        <taxon>Bacteria</taxon>
        <taxon>Bacillati</taxon>
        <taxon>Bacillota</taxon>
        <taxon>Bacilli</taxon>
        <taxon>Bacillales</taxon>
        <taxon>Paenibacillaceae</taxon>
        <taxon>Paenibacillus</taxon>
    </lineage>
</organism>
<dbReference type="PANTHER" id="PTHR44942:SF4">
    <property type="entry name" value="METHYLTRANSFERASE TYPE 11 DOMAIN-CONTAINING PROTEIN"/>
    <property type="match status" value="1"/>
</dbReference>
<feature type="domain" description="Methyltransferase type 11" evidence="4">
    <location>
        <begin position="48"/>
        <end position="139"/>
    </location>
</feature>
<evidence type="ECO:0000313" key="5">
    <source>
        <dbReference type="EMBL" id="AZS15431.1"/>
    </source>
</evidence>
<evidence type="ECO:0000256" key="3">
    <source>
        <dbReference type="ARBA" id="ARBA00022679"/>
    </source>
</evidence>
<dbReference type="PANTHER" id="PTHR44942">
    <property type="entry name" value="METHYLTRANSF_11 DOMAIN-CONTAINING PROTEIN"/>
    <property type="match status" value="1"/>
</dbReference>
<dbReference type="AlphaFoldDB" id="A0A3Q9I960"/>